<evidence type="ECO:0000259" key="2">
    <source>
        <dbReference type="SMART" id="SM00867"/>
    </source>
</evidence>
<organism evidence="3 4">
    <name type="scientific">Granulicella arctica</name>
    <dbReference type="NCBI Taxonomy" id="940613"/>
    <lineage>
        <taxon>Bacteria</taxon>
        <taxon>Pseudomonadati</taxon>
        <taxon>Acidobacteriota</taxon>
        <taxon>Terriglobia</taxon>
        <taxon>Terriglobales</taxon>
        <taxon>Acidobacteriaceae</taxon>
        <taxon>Granulicella</taxon>
    </lineage>
</organism>
<feature type="chain" id="PRO_5030628569" evidence="1">
    <location>
        <begin position="22"/>
        <end position="226"/>
    </location>
</feature>
<dbReference type="SMART" id="SM00867">
    <property type="entry name" value="YceI"/>
    <property type="match status" value="1"/>
</dbReference>
<protein>
    <submittedName>
        <fullName evidence="3">Polyisoprenoid-binding protein YceI</fullName>
    </submittedName>
</protein>
<evidence type="ECO:0000313" key="3">
    <source>
        <dbReference type="EMBL" id="NYF78608.1"/>
    </source>
</evidence>
<proteinExistence type="predicted"/>
<dbReference type="PANTHER" id="PTHR34406:SF1">
    <property type="entry name" value="PROTEIN YCEI"/>
    <property type="match status" value="1"/>
</dbReference>
<dbReference type="Pfam" id="PF04264">
    <property type="entry name" value="YceI"/>
    <property type="match status" value="1"/>
</dbReference>
<evidence type="ECO:0000256" key="1">
    <source>
        <dbReference type="SAM" id="SignalP"/>
    </source>
</evidence>
<dbReference type="SUPFAM" id="SSF101874">
    <property type="entry name" value="YceI-like"/>
    <property type="match status" value="1"/>
</dbReference>
<sequence length="226" mass="24342">MTFKKLFNVCALGGLVLTLCAMPSARIAAADPATQPAQKRMPQTLPTSGTYNIDPNHSFAYFGARHHVVGLVRGRFDKVAGTITASQDPAACSIDITIDASSISTQNTERDEDLRSPDYFDVKKFPTMTYHGRGIRHVSGSAWTMDGSLTMHGVTKVVPLTFTFNGMDSSVEPGNPARASFHGLAATRRAEFGMGNRDNLFELGSSTTPDVQIEIDVEVSAKSSPQ</sequence>
<dbReference type="InterPro" id="IPR007372">
    <property type="entry name" value="Lipid/polyisoprenoid-bd_YceI"/>
</dbReference>
<feature type="domain" description="Lipid/polyisoprenoid-binding YceI-like" evidence="2">
    <location>
        <begin position="50"/>
        <end position="220"/>
    </location>
</feature>
<dbReference type="Gene3D" id="2.40.128.110">
    <property type="entry name" value="Lipid/polyisoprenoid-binding, YceI-like"/>
    <property type="match status" value="1"/>
</dbReference>
<reference evidence="3 4" key="1">
    <citation type="submission" date="2020-07" db="EMBL/GenBank/DDBJ databases">
        <title>Genomic Encyclopedia of Type Strains, Phase IV (KMG-V): Genome sequencing to study the core and pangenomes of soil and plant-associated prokaryotes.</title>
        <authorList>
            <person name="Whitman W."/>
        </authorList>
    </citation>
    <scope>NUCLEOTIDE SEQUENCE [LARGE SCALE GENOMIC DNA]</scope>
    <source>
        <strain evidence="3 4">X4EP2</strain>
    </source>
</reference>
<dbReference type="InterPro" id="IPR036761">
    <property type="entry name" value="TTHA0802/YceI-like_sf"/>
</dbReference>
<gene>
    <name evidence="3" type="ORF">HDF17_000895</name>
</gene>
<name>A0A7Y9PEU1_9BACT</name>
<feature type="signal peptide" evidence="1">
    <location>
        <begin position="1"/>
        <end position="21"/>
    </location>
</feature>
<accession>A0A7Y9PEU1</accession>
<dbReference type="Proteomes" id="UP000589520">
    <property type="component" value="Unassembled WGS sequence"/>
</dbReference>
<evidence type="ECO:0000313" key="4">
    <source>
        <dbReference type="Proteomes" id="UP000589520"/>
    </source>
</evidence>
<dbReference type="EMBL" id="JACCCW010000001">
    <property type="protein sequence ID" value="NYF78608.1"/>
    <property type="molecule type" value="Genomic_DNA"/>
</dbReference>
<keyword evidence="4" id="KW-1185">Reference proteome</keyword>
<dbReference type="RefSeq" id="WP_179488149.1">
    <property type="nucleotide sequence ID" value="NZ_JACCCW010000001.1"/>
</dbReference>
<dbReference type="PANTHER" id="PTHR34406">
    <property type="entry name" value="PROTEIN YCEI"/>
    <property type="match status" value="1"/>
</dbReference>
<dbReference type="AlphaFoldDB" id="A0A7Y9PEU1"/>
<keyword evidence="1" id="KW-0732">Signal</keyword>
<comment type="caution">
    <text evidence="3">The sequence shown here is derived from an EMBL/GenBank/DDBJ whole genome shotgun (WGS) entry which is preliminary data.</text>
</comment>